<protein>
    <recommendedName>
        <fullName evidence="3">Peptide chain release factor 1</fullName>
    </recommendedName>
</protein>
<gene>
    <name evidence="1" type="ORF">ER308_01285</name>
</gene>
<dbReference type="Pfam" id="PF18854">
    <property type="entry name" value="baeRF_family10"/>
    <property type="match status" value="1"/>
</dbReference>
<dbReference type="SUPFAM" id="SSF53137">
    <property type="entry name" value="Translational machinery components"/>
    <property type="match status" value="1"/>
</dbReference>
<evidence type="ECO:0000313" key="2">
    <source>
        <dbReference type="Proteomes" id="UP000291469"/>
    </source>
</evidence>
<reference evidence="1 2" key="1">
    <citation type="submission" date="2019-01" db="EMBL/GenBank/DDBJ databases">
        <title>Egibacter rhizosphaerae EGI 80759T.</title>
        <authorList>
            <person name="Chen D.-D."/>
            <person name="Tian Y."/>
            <person name="Jiao J.-Y."/>
            <person name="Zhang X.-T."/>
            <person name="Zhang Y.-G."/>
            <person name="Zhang Y."/>
            <person name="Xiao M."/>
            <person name="Shu W.-S."/>
            <person name="Li W.-J."/>
        </authorList>
    </citation>
    <scope>NUCLEOTIDE SEQUENCE [LARGE SCALE GENOMIC DNA]</scope>
    <source>
        <strain evidence="1 2">EGI 80759</strain>
    </source>
</reference>
<dbReference type="OrthoDB" id="3804586at2"/>
<dbReference type="SUPFAM" id="SSF55315">
    <property type="entry name" value="L30e-like"/>
    <property type="match status" value="1"/>
</dbReference>
<proteinExistence type="predicted"/>
<evidence type="ECO:0008006" key="3">
    <source>
        <dbReference type="Google" id="ProtNLM"/>
    </source>
</evidence>
<sequence length="372" mass="41112">MRLTHDDVRSLAGYEGQGAPVTSVYVDVDGERYPRVEDALARLESLFDAAERAADRQGHAPDDTVQRDRQAVSEWLRAMERTETAGVALFVSRGEIIAELRTAVPLRNRVRVGGEPFVLPLQVLLDRAHHVALVLVQRDEAEIYRYHLGRTWRHEEREADEVPGYRTHQGNSDLRAQKHDQHWVQRHYDETAERLRLLHAQAPLDAVVVAGPHEEAQQLRQHLAGEVDHLVRGEPVNLPVEAGAHEAGQVLEDVEHELARERRSALLDRLEASAGQPESAAFGLRHTIDAFNAGQVETLLAAETAMAPGYRADTGALAVEPGEARAYGDSEPTPVDLVDELLELAYASSSHVELVGDPEALGGHPVAALLRY</sequence>
<dbReference type="RefSeq" id="WP_131153335.1">
    <property type="nucleotide sequence ID" value="NZ_CP036402.1"/>
</dbReference>
<organism evidence="1 2">
    <name type="scientific">Egibacter rhizosphaerae</name>
    <dbReference type="NCBI Taxonomy" id="1670831"/>
    <lineage>
        <taxon>Bacteria</taxon>
        <taxon>Bacillati</taxon>
        <taxon>Actinomycetota</taxon>
        <taxon>Nitriliruptoria</taxon>
        <taxon>Egibacterales</taxon>
        <taxon>Egibacteraceae</taxon>
        <taxon>Egibacter</taxon>
    </lineage>
</organism>
<dbReference type="InterPro" id="IPR041202">
    <property type="entry name" value="BaeRF_family10"/>
</dbReference>
<evidence type="ECO:0000313" key="1">
    <source>
        <dbReference type="EMBL" id="QBI18337.1"/>
    </source>
</evidence>
<dbReference type="KEGG" id="erz:ER308_01285"/>
<name>A0A411YAY2_9ACTN</name>
<keyword evidence="2" id="KW-1185">Reference proteome</keyword>
<dbReference type="Proteomes" id="UP000291469">
    <property type="component" value="Chromosome"/>
</dbReference>
<dbReference type="Gene3D" id="3.30.420.60">
    <property type="entry name" value="eRF1 domain 2"/>
    <property type="match status" value="1"/>
</dbReference>
<dbReference type="InterPro" id="IPR042226">
    <property type="entry name" value="eFR1_2_sf"/>
</dbReference>
<accession>A0A411YAY2</accession>
<dbReference type="EMBL" id="CP036402">
    <property type="protein sequence ID" value="QBI18337.1"/>
    <property type="molecule type" value="Genomic_DNA"/>
</dbReference>
<dbReference type="AlphaFoldDB" id="A0A411YAY2"/>
<dbReference type="InterPro" id="IPR029064">
    <property type="entry name" value="Ribosomal_eL30-like_sf"/>
</dbReference>
<dbReference type="Gene3D" id="3.30.1330.30">
    <property type="match status" value="1"/>
</dbReference>